<dbReference type="Pfam" id="PF13439">
    <property type="entry name" value="Glyco_transf_4"/>
    <property type="match status" value="1"/>
</dbReference>
<dbReference type="SUPFAM" id="SSF53756">
    <property type="entry name" value="UDP-Glycosyltransferase/glycogen phosphorylase"/>
    <property type="match status" value="1"/>
</dbReference>
<gene>
    <name evidence="2" type="ORF">BW247_13410</name>
</gene>
<dbReference type="STRING" id="1765967.BW247_13410"/>
<proteinExistence type="predicted"/>
<accession>A0A1P8UJD9</accession>
<feature type="domain" description="Glycosyltransferase subfamily 4-like N-terminal" evidence="1">
    <location>
        <begin position="65"/>
        <end position="158"/>
    </location>
</feature>
<organism evidence="2 3">
    <name type="scientific">Acidihalobacter ferrooxydans</name>
    <dbReference type="NCBI Taxonomy" id="1765967"/>
    <lineage>
        <taxon>Bacteria</taxon>
        <taxon>Pseudomonadati</taxon>
        <taxon>Pseudomonadota</taxon>
        <taxon>Gammaproteobacteria</taxon>
        <taxon>Chromatiales</taxon>
        <taxon>Ectothiorhodospiraceae</taxon>
        <taxon>Acidihalobacter</taxon>
    </lineage>
</organism>
<dbReference type="Pfam" id="PF13692">
    <property type="entry name" value="Glyco_trans_1_4"/>
    <property type="match status" value="1"/>
</dbReference>
<evidence type="ECO:0000313" key="2">
    <source>
        <dbReference type="EMBL" id="APZ43966.1"/>
    </source>
</evidence>
<dbReference type="CDD" id="cd03801">
    <property type="entry name" value="GT4_PimA-like"/>
    <property type="match status" value="1"/>
</dbReference>
<dbReference type="KEGG" id="afy:BW247_13410"/>
<dbReference type="Gene3D" id="3.40.50.2000">
    <property type="entry name" value="Glycogen Phosphorylase B"/>
    <property type="match status" value="2"/>
</dbReference>
<sequence length="347" mass="38212">MSSNTPAPAVWFPAVRAHSGADVFTERLCAGLNARGIRAEITWLPLRAEYAPWSVPVPKPPAWANIVHANAWLHPRFLPRGLPLVTTLHSCVHDPALIPYKSAAQRIYHTTWIRRVEAAHLRRSDRIVAVSRYTARAAEAAFGLRGIEVIHNGVDTHRFHPIERQAPNRPFRLLYVGNWNALKGVDLFNSIMRELGDDFELAYTADRNGAHERYSLPPNCHNLGRLTGAALVGAYQQADALLFPSRLEGLPLTVLEAMACGLPVIAADTSSLPEVVEDGVTGILCPKDALNAFSQAAKALSRDASRWLGMRRAASQRAAMHFGIDAQIDSYKDAYHRLLEPSTSTVS</sequence>
<protein>
    <recommendedName>
        <fullName evidence="1">Glycosyltransferase subfamily 4-like N-terminal domain-containing protein</fullName>
    </recommendedName>
</protein>
<dbReference type="GO" id="GO:0016757">
    <property type="term" value="F:glycosyltransferase activity"/>
    <property type="evidence" value="ECO:0007669"/>
    <property type="project" value="TreeGrafter"/>
</dbReference>
<evidence type="ECO:0000259" key="1">
    <source>
        <dbReference type="Pfam" id="PF13439"/>
    </source>
</evidence>
<dbReference type="Proteomes" id="UP000243807">
    <property type="component" value="Chromosome"/>
</dbReference>
<dbReference type="PANTHER" id="PTHR45947">
    <property type="entry name" value="SULFOQUINOVOSYL TRANSFERASE SQD2"/>
    <property type="match status" value="1"/>
</dbReference>
<dbReference type="OrthoDB" id="6194329at2"/>
<evidence type="ECO:0000313" key="3">
    <source>
        <dbReference type="Proteomes" id="UP000243807"/>
    </source>
</evidence>
<dbReference type="InterPro" id="IPR028098">
    <property type="entry name" value="Glyco_trans_4-like_N"/>
</dbReference>
<dbReference type="InterPro" id="IPR050194">
    <property type="entry name" value="Glycosyltransferase_grp1"/>
</dbReference>
<reference evidence="2 3" key="1">
    <citation type="submission" date="2017-01" db="EMBL/GenBank/DDBJ databases">
        <title>Draft sequence of Acidihalobacter ferrooxidans strain DSM 14175 (strain V8).</title>
        <authorList>
            <person name="Khaleque H.N."/>
            <person name="Ramsay J.P."/>
            <person name="Murphy R.J.T."/>
            <person name="Kaksonen A.H."/>
            <person name="Boxall N.J."/>
            <person name="Watkin E.L.J."/>
        </authorList>
    </citation>
    <scope>NUCLEOTIDE SEQUENCE [LARGE SCALE GENOMIC DNA]</scope>
    <source>
        <strain evidence="2 3">V8</strain>
    </source>
</reference>
<dbReference type="EMBL" id="CP019434">
    <property type="protein sequence ID" value="APZ43966.1"/>
    <property type="molecule type" value="Genomic_DNA"/>
</dbReference>
<dbReference type="RefSeq" id="WP_076837589.1">
    <property type="nucleotide sequence ID" value="NZ_CP019434.1"/>
</dbReference>
<dbReference type="PANTHER" id="PTHR45947:SF3">
    <property type="entry name" value="SULFOQUINOVOSYL TRANSFERASE SQD2"/>
    <property type="match status" value="1"/>
</dbReference>
<keyword evidence="3" id="KW-1185">Reference proteome</keyword>
<name>A0A1P8UJD9_9GAMM</name>
<dbReference type="AlphaFoldDB" id="A0A1P8UJD9"/>